<name>A0A2J6X316_9CHLR</name>
<feature type="transmembrane region" description="Helical" evidence="1">
    <location>
        <begin position="100"/>
        <end position="119"/>
    </location>
</feature>
<feature type="transmembrane region" description="Helical" evidence="1">
    <location>
        <begin position="202"/>
        <end position="229"/>
    </location>
</feature>
<dbReference type="Proteomes" id="UP000243376">
    <property type="component" value="Unassembled WGS sequence"/>
</dbReference>
<dbReference type="EMBL" id="PNIQ01000712">
    <property type="protein sequence ID" value="PMP78687.1"/>
    <property type="molecule type" value="Genomic_DNA"/>
</dbReference>
<comment type="caution">
    <text evidence="2">The sequence shown here is derived from an EMBL/GenBank/DDBJ whole genome shotgun (WGS) entry which is preliminary data.</text>
</comment>
<evidence type="ECO:0000313" key="2">
    <source>
        <dbReference type="EMBL" id="PMP78687.1"/>
    </source>
</evidence>
<feature type="transmembrane region" description="Helical" evidence="1">
    <location>
        <begin position="139"/>
        <end position="157"/>
    </location>
</feature>
<feature type="transmembrane region" description="Helical" evidence="1">
    <location>
        <begin position="74"/>
        <end position="93"/>
    </location>
</feature>
<proteinExistence type="predicted"/>
<feature type="transmembrane region" description="Helical" evidence="1">
    <location>
        <begin position="177"/>
        <end position="196"/>
    </location>
</feature>
<keyword evidence="1" id="KW-0812">Transmembrane</keyword>
<reference evidence="2 3" key="1">
    <citation type="submission" date="2018-01" db="EMBL/GenBank/DDBJ databases">
        <title>Metagenomic assembled genomes from two thermal pools in the Uzon Caldera, Kamchatka, Russia.</title>
        <authorList>
            <person name="Wilkins L."/>
            <person name="Ettinger C."/>
        </authorList>
    </citation>
    <scope>NUCLEOTIDE SEQUENCE [LARGE SCALE GENOMIC DNA]</scope>
    <source>
        <strain evidence="2">ZAV-02</strain>
    </source>
</reference>
<evidence type="ECO:0000313" key="3">
    <source>
        <dbReference type="Proteomes" id="UP000243376"/>
    </source>
</evidence>
<evidence type="ECO:0000256" key="1">
    <source>
        <dbReference type="SAM" id="Phobius"/>
    </source>
</evidence>
<keyword evidence="1" id="KW-0472">Membrane</keyword>
<feature type="transmembrane region" description="Helical" evidence="1">
    <location>
        <begin position="16"/>
        <end position="36"/>
    </location>
</feature>
<accession>A0A2J6X316</accession>
<dbReference type="AlphaFoldDB" id="A0A2J6X316"/>
<evidence type="ECO:0008006" key="4">
    <source>
        <dbReference type="Google" id="ProtNLM"/>
    </source>
</evidence>
<protein>
    <recommendedName>
        <fullName evidence="4">DUF2085 domain-containing protein</fullName>
    </recommendedName>
</protein>
<keyword evidence="1" id="KW-1133">Transmembrane helix</keyword>
<gene>
    <name evidence="2" type="ORF">C0184_10670</name>
</gene>
<dbReference type="Pfam" id="PF09858">
    <property type="entry name" value="DUF2085"/>
    <property type="match status" value="1"/>
</dbReference>
<feature type="transmembrane region" description="Helical" evidence="1">
    <location>
        <begin position="241"/>
        <end position="262"/>
    </location>
</feature>
<sequence length="279" mass="29370">MSLLNIVHAARHRRGLVLVIGGVVLLIVLALLPFIATALDLERRLFFAVHGICAQSHNVISGGVQFPLCARDSGIYLGLMVTLGILAIFGRLCSGRLPPLSIGLTLLTFIVAMGIDGLNSTIAELGLPALYPPRNDLRLLTGLGFGSALAVGLLLVVNQTLLAPDRLESDQAPIGNWRELGLVVGGLGLVVLGIAINQAVVAWPLVLLSVIGVTGVMTLAIMLPISAIAGLSGKVRTLRQLMWPALAGFLVALLLLAVLARWKIEMEVTGLLPPPLIPQ</sequence>
<organism evidence="2 3">
    <name type="scientific">Chloroflexus aggregans</name>
    <dbReference type="NCBI Taxonomy" id="152260"/>
    <lineage>
        <taxon>Bacteria</taxon>
        <taxon>Bacillati</taxon>
        <taxon>Chloroflexota</taxon>
        <taxon>Chloroflexia</taxon>
        <taxon>Chloroflexales</taxon>
        <taxon>Chloroflexineae</taxon>
        <taxon>Chloroflexaceae</taxon>
        <taxon>Chloroflexus</taxon>
    </lineage>
</organism>
<dbReference type="InterPro" id="IPR019206">
    <property type="entry name" value="DUF2085_TM"/>
</dbReference>